<dbReference type="Proteomes" id="UP000199529">
    <property type="component" value="Unassembled WGS sequence"/>
</dbReference>
<dbReference type="STRING" id="418495.SAMN05216215_101611"/>
<dbReference type="OrthoDB" id="3629231at2"/>
<gene>
    <name evidence="1" type="ORF">SAMN05216215_101611</name>
</gene>
<keyword evidence="2" id="KW-1185">Reference proteome</keyword>
<proteinExistence type="predicted"/>
<protein>
    <submittedName>
        <fullName evidence="1">Uncharacterized protein</fullName>
    </submittedName>
</protein>
<reference evidence="2" key="1">
    <citation type="submission" date="2016-10" db="EMBL/GenBank/DDBJ databases">
        <authorList>
            <person name="Varghese N."/>
            <person name="Submissions S."/>
        </authorList>
    </citation>
    <scope>NUCLEOTIDE SEQUENCE [LARGE SCALE GENOMIC DNA]</scope>
    <source>
        <strain evidence="2">CGMCC 4.3530</strain>
    </source>
</reference>
<dbReference type="AlphaFoldDB" id="A0A1H3EZZ9"/>
<sequence length="158" mass="17582">MTLRDEFPLLARELRQLAAAWRALEVSVIEDRPSGESPAVSDRLAEVVIDGSAELQPALIAVRGRPDGEALHATALALRQTQRRLDDEFRCHHATAELMRAVRGRGPQWLGWAHSIRSGVDGCVDSLRSTEDTMLRCWREAAELAVRFGIEGNCEGRR</sequence>
<evidence type="ECO:0000313" key="2">
    <source>
        <dbReference type="Proteomes" id="UP000199529"/>
    </source>
</evidence>
<evidence type="ECO:0000313" key="1">
    <source>
        <dbReference type="EMBL" id="SDX84363.1"/>
    </source>
</evidence>
<dbReference type="RefSeq" id="WP_093266959.1">
    <property type="nucleotide sequence ID" value="NZ_FNOK01000016.1"/>
</dbReference>
<accession>A0A1H3EZZ9</accession>
<organism evidence="1 2">
    <name type="scientific">Saccharopolyspora shandongensis</name>
    <dbReference type="NCBI Taxonomy" id="418495"/>
    <lineage>
        <taxon>Bacteria</taxon>
        <taxon>Bacillati</taxon>
        <taxon>Actinomycetota</taxon>
        <taxon>Actinomycetes</taxon>
        <taxon>Pseudonocardiales</taxon>
        <taxon>Pseudonocardiaceae</taxon>
        <taxon>Saccharopolyspora</taxon>
    </lineage>
</organism>
<dbReference type="EMBL" id="FNOK01000016">
    <property type="protein sequence ID" value="SDX84363.1"/>
    <property type="molecule type" value="Genomic_DNA"/>
</dbReference>
<name>A0A1H3EZZ9_9PSEU</name>